<organism evidence="2 3">
    <name type="scientific">Phytomonospora endophytica</name>
    <dbReference type="NCBI Taxonomy" id="714109"/>
    <lineage>
        <taxon>Bacteria</taxon>
        <taxon>Bacillati</taxon>
        <taxon>Actinomycetota</taxon>
        <taxon>Actinomycetes</taxon>
        <taxon>Micromonosporales</taxon>
        <taxon>Micromonosporaceae</taxon>
        <taxon>Phytomonospora</taxon>
    </lineage>
</organism>
<reference evidence="2 3" key="1">
    <citation type="submission" date="2020-08" db="EMBL/GenBank/DDBJ databases">
        <title>Genomic Encyclopedia of Type Strains, Phase IV (KMG-IV): sequencing the most valuable type-strain genomes for metagenomic binning, comparative biology and taxonomic classification.</title>
        <authorList>
            <person name="Goeker M."/>
        </authorList>
    </citation>
    <scope>NUCLEOTIDE SEQUENCE [LARGE SCALE GENOMIC DNA]</scope>
    <source>
        <strain evidence="2 3">YIM 65646</strain>
    </source>
</reference>
<feature type="compositionally biased region" description="Acidic residues" evidence="1">
    <location>
        <begin position="183"/>
        <end position="202"/>
    </location>
</feature>
<feature type="region of interest" description="Disordered" evidence="1">
    <location>
        <begin position="176"/>
        <end position="242"/>
    </location>
</feature>
<dbReference type="Proteomes" id="UP000548476">
    <property type="component" value="Unassembled WGS sequence"/>
</dbReference>
<evidence type="ECO:0000313" key="3">
    <source>
        <dbReference type="Proteomes" id="UP000548476"/>
    </source>
</evidence>
<dbReference type="RefSeq" id="WP_184791224.1">
    <property type="nucleotide sequence ID" value="NZ_BONT01000010.1"/>
</dbReference>
<proteinExistence type="predicted"/>
<keyword evidence="3" id="KW-1185">Reference proteome</keyword>
<feature type="compositionally biased region" description="Basic and acidic residues" evidence="1">
    <location>
        <begin position="219"/>
        <end position="228"/>
    </location>
</feature>
<comment type="caution">
    <text evidence="2">The sequence shown here is derived from an EMBL/GenBank/DDBJ whole genome shotgun (WGS) entry which is preliminary data.</text>
</comment>
<gene>
    <name evidence="2" type="ORF">HNR73_006317</name>
</gene>
<evidence type="ECO:0000256" key="1">
    <source>
        <dbReference type="SAM" id="MobiDB-lite"/>
    </source>
</evidence>
<dbReference type="AlphaFoldDB" id="A0A841FRJ8"/>
<name>A0A841FRJ8_9ACTN</name>
<evidence type="ECO:0000313" key="2">
    <source>
        <dbReference type="EMBL" id="MBB6038434.1"/>
    </source>
</evidence>
<protein>
    <submittedName>
        <fullName evidence="2">Uncharacterized protein</fullName>
    </submittedName>
</protein>
<dbReference type="EMBL" id="JACHGT010000016">
    <property type="protein sequence ID" value="MBB6038434.1"/>
    <property type="molecule type" value="Genomic_DNA"/>
</dbReference>
<sequence>MTRHPADLGDERLGALLAAASAPARPDELTGEDEAARVYRSLRPAVPPAPRARRLIARVAVVKTVVALAMLGGVALAAKSSRIPEPPEAALQTGTTAAGERQADDDAPVPLVTEEPPTNPAEPPADPPPTTSDSPAAGFGRLCRLFLADRPKAHRDPGFPALADHAGGHKRVDDFCRDLLGVPEEDDENGDDEGNEGDEGHEDNEGKDPAKPGVPGADPTDKGRKPSAERTSVLLEAVSHKV</sequence>
<feature type="region of interest" description="Disordered" evidence="1">
    <location>
        <begin position="79"/>
        <end position="138"/>
    </location>
</feature>
<feature type="compositionally biased region" description="Pro residues" evidence="1">
    <location>
        <begin position="117"/>
        <end position="130"/>
    </location>
</feature>
<accession>A0A841FRJ8</accession>